<evidence type="ECO:0000256" key="4">
    <source>
        <dbReference type="RuleBase" id="RU000639"/>
    </source>
</evidence>
<comment type="caution">
    <text evidence="7">The sequence shown here is derived from an EMBL/GenBank/DDBJ whole genome shotgun (WGS) entry which is preliminary data.</text>
</comment>
<comment type="function">
    <text evidence="3 4">Participates actively in the response to hyperosmotic and heat shock by preventing the aggregation of stress-denatured proteins, in association with DnaK and GrpE. It is the nucleotide exchange factor for DnaK and may function as a thermosensor. Unfolded proteins bind initially to DnaJ; upon interaction with the DnaJ-bound protein, DnaK hydrolyzes its bound ATP, resulting in the formation of a stable complex. GrpE releases ADP from DnaK; ATP binding to DnaK triggers the release of the substrate protein, thus completing the reaction cycle. Several rounds of ATP-dependent interactions between DnaJ, DnaK and GrpE are required for fully efficient folding.</text>
</comment>
<proteinExistence type="inferred from homology"/>
<dbReference type="PRINTS" id="PR00773">
    <property type="entry name" value="GRPEPROTEIN"/>
</dbReference>
<feature type="region of interest" description="Disordered" evidence="6">
    <location>
        <begin position="1"/>
        <end position="85"/>
    </location>
</feature>
<dbReference type="InterPro" id="IPR000740">
    <property type="entry name" value="GrpE"/>
</dbReference>
<feature type="compositionally biased region" description="Low complexity" evidence="6">
    <location>
        <begin position="31"/>
        <end position="52"/>
    </location>
</feature>
<keyword evidence="2 3" id="KW-0143">Chaperone</keyword>
<dbReference type="SUPFAM" id="SSF51064">
    <property type="entry name" value="Head domain of nucleotide exchange factor GrpE"/>
    <property type="match status" value="1"/>
</dbReference>
<dbReference type="Proteomes" id="UP000295601">
    <property type="component" value="Unassembled WGS sequence"/>
</dbReference>
<dbReference type="GO" id="GO:0042803">
    <property type="term" value="F:protein homodimerization activity"/>
    <property type="evidence" value="ECO:0007669"/>
    <property type="project" value="InterPro"/>
</dbReference>
<sequence length="224" mass="23386">MMNEEQRTPGSDDEQHGSEVPAAGSEAHASGPAGHSDEAAAAASSGPVGSSAEQQDLTVDDILGAQQNADAAGADAAEGTESAAEAENPYLEDLRRLSAEYANYRKRTEANAAIEKQRAIAAAVTPLLTVLDDLDRAEQHGDLVEGTAFATIGQKLRTTLERFGLTSFGEKGEAFDPQLHEAIAQVPVPGTEHDTILDVIERGYRLGDVELRPAKVAVAVGADG</sequence>
<comment type="subcellular location">
    <subcellularLocation>
        <location evidence="3">Cytoplasm</location>
    </subcellularLocation>
</comment>
<dbReference type="InterPro" id="IPR013805">
    <property type="entry name" value="GrpE_CC"/>
</dbReference>
<evidence type="ECO:0000313" key="7">
    <source>
        <dbReference type="EMBL" id="TDP90740.1"/>
    </source>
</evidence>
<comment type="similarity">
    <text evidence="1 3 5">Belongs to the GrpE family.</text>
</comment>
<evidence type="ECO:0000256" key="6">
    <source>
        <dbReference type="SAM" id="MobiDB-lite"/>
    </source>
</evidence>
<evidence type="ECO:0000313" key="8">
    <source>
        <dbReference type="Proteomes" id="UP000295601"/>
    </source>
</evidence>
<evidence type="ECO:0000256" key="1">
    <source>
        <dbReference type="ARBA" id="ARBA00009054"/>
    </source>
</evidence>
<dbReference type="HAMAP" id="MF_01151">
    <property type="entry name" value="GrpE"/>
    <property type="match status" value="1"/>
</dbReference>
<dbReference type="GO" id="GO:0051087">
    <property type="term" value="F:protein-folding chaperone binding"/>
    <property type="evidence" value="ECO:0007669"/>
    <property type="project" value="InterPro"/>
</dbReference>
<reference evidence="7 8" key="1">
    <citation type="submission" date="2019-03" db="EMBL/GenBank/DDBJ databases">
        <title>Genomic analyses of the natural microbiome of Caenorhabditis elegans.</title>
        <authorList>
            <person name="Samuel B."/>
        </authorList>
    </citation>
    <scope>NUCLEOTIDE SEQUENCE [LARGE SCALE GENOMIC DNA]</scope>
    <source>
        <strain evidence="7 8">JUb18</strain>
    </source>
</reference>
<name>A0A4R6RUX4_9MICO</name>
<dbReference type="Gene3D" id="2.30.22.10">
    <property type="entry name" value="Head domain of nucleotide exchange factor GrpE"/>
    <property type="match status" value="1"/>
</dbReference>
<gene>
    <name evidence="3" type="primary">grpE</name>
    <name evidence="7" type="ORF">EDF62_2390</name>
</gene>
<evidence type="ECO:0000256" key="2">
    <source>
        <dbReference type="ARBA" id="ARBA00023186"/>
    </source>
</evidence>
<dbReference type="PROSITE" id="PS01071">
    <property type="entry name" value="GRPE"/>
    <property type="match status" value="1"/>
</dbReference>
<dbReference type="GO" id="GO:0000774">
    <property type="term" value="F:adenyl-nucleotide exchange factor activity"/>
    <property type="evidence" value="ECO:0007669"/>
    <property type="project" value="InterPro"/>
</dbReference>
<dbReference type="PANTHER" id="PTHR21237">
    <property type="entry name" value="GRPE PROTEIN"/>
    <property type="match status" value="1"/>
</dbReference>
<feature type="compositionally biased region" description="Low complexity" evidence="6">
    <location>
        <begin position="65"/>
        <end position="85"/>
    </location>
</feature>
<protein>
    <recommendedName>
        <fullName evidence="3 4">Protein GrpE</fullName>
    </recommendedName>
    <alternativeName>
        <fullName evidence="3">HSP-70 cofactor</fullName>
    </alternativeName>
</protein>
<keyword evidence="8" id="KW-1185">Reference proteome</keyword>
<dbReference type="Pfam" id="PF01025">
    <property type="entry name" value="GrpE"/>
    <property type="match status" value="1"/>
</dbReference>
<dbReference type="GO" id="GO:0051082">
    <property type="term" value="F:unfolded protein binding"/>
    <property type="evidence" value="ECO:0007669"/>
    <property type="project" value="TreeGrafter"/>
</dbReference>
<dbReference type="EMBL" id="SNYA01000006">
    <property type="protein sequence ID" value="TDP90740.1"/>
    <property type="molecule type" value="Genomic_DNA"/>
</dbReference>
<comment type="subunit">
    <text evidence="3">Homodimer.</text>
</comment>
<keyword evidence="3" id="KW-0963">Cytoplasm</keyword>
<dbReference type="InterPro" id="IPR009012">
    <property type="entry name" value="GrpE_head"/>
</dbReference>
<dbReference type="SUPFAM" id="SSF58014">
    <property type="entry name" value="Coiled-coil domain of nucleotide exchange factor GrpE"/>
    <property type="match status" value="1"/>
</dbReference>
<dbReference type="GO" id="GO:0006457">
    <property type="term" value="P:protein folding"/>
    <property type="evidence" value="ECO:0007669"/>
    <property type="project" value="InterPro"/>
</dbReference>
<evidence type="ECO:0000256" key="3">
    <source>
        <dbReference type="HAMAP-Rule" id="MF_01151"/>
    </source>
</evidence>
<dbReference type="PANTHER" id="PTHR21237:SF23">
    <property type="entry name" value="GRPE PROTEIN HOMOLOG, MITOCHONDRIAL"/>
    <property type="match status" value="1"/>
</dbReference>
<organism evidence="7 8">
    <name type="scientific">Leucobacter luti</name>
    <dbReference type="NCBI Taxonomy" id="340320"/>
    <lineage>
        <taxon>Bacteria</taxon>
        <taxon>Bacillati</taxon>
        <taxon>Actinomycetota</taxon>
        <taxon>Actinomycetes</taxon>
        <taxon>Micrococcales</taxon>
        <taxon>Microbacteriaceae</taxon>
        <taxon>Leucobacter</taxon>
    </lineage>
</organism>
<dbReference type="CDD" id="cd00446">
    <property type="entry name" value="GrpE"/>
    <property type="match status" value="1"/>
</dbReference>
<evidence type="ECO:0000256" key="5">
    <source>
        <dbReference type="RuleBase" id="RU004478"/>
    </source>
</evidence>
<accession>A0A4R6RUX4</accession>
<keyword evidence="3 4" id="KW-0346">Stress response</keyword>
<dbReference type="RefSeq" id="WP_133617175.1">
    <property type="nucleotide sequence ID" value="NZ_SNYA01000006.1"/>
</dbReference>
<dbReference type="AlphaFoldDB" id="A0A4R6RUX4"/>
<dbReference type="GO" id="GO:0005737">
    <property type="term" value="C:cytoplasm"/>
    <property type="evidence" value="ECO:0007669"/>
    <property type="project" value="UniProtKB-SubCell"/>
</dbReference>
<dbReference type="OrthoDB" id="5191115at2"/>
<dbReference type="Gene3D" id="3.90.20.20">
    <property type="match status" value="1"/>
</dbReference>